<dbReference type="EMBL" id="LIRB01000141">
    <property type="protein sequence ID" value="KWX73835.1"/>
    <property type="molecule type" value="Genomic_DNA"/>
</dbReference>
<keyword evidence="3" id="KW-1185">Reference proteome</keyword>
<proteinExistence type="predicted"/>
<organism evidence="2 3">
    <name type="scientific">Paenibacillus riograndensis</name>
    <dbReference type="NCBI Taxonomy" id="483937"/>
    <lineage>
        <taxon>Bacteria</taxon>
        <taxon>Bacillati</taxon>
        <taxon>Bacillota</taxon>
        <taxon>Bacilli</taxon>
        <taxon>Bacillales</taxon>
        <taxon>Paenibacillaceae</taxon>
        <taxon>Paenibacillus</taxon>
        <taxon>Paenibacillus sonchi group</taxon>
    </lineage>
</organism>
<feature type="domain" description="6-hydroxymethylpterin diphosphokinase MptE-like" evidence="1">
    <location>
        <begin position="187"/>
        <end position="354"/>
    </location>
</feature>
<dbReference type="PATRIC" id="fig|483937.3.peg.6977"/>
<dbReference type="Pfam" id="PF01973">
    <property type="entry name" value="MptE-like"/>
    <property type="match status" value="1"/>
</dbReference>
<dbReference type="InterPro" id="IPR002826">
    <property type="entry name" value="MptE-like"/>
</dbReference>
<dbReference type="PANTHER" id="PTHR41786">
    <property type="entry name" value="MOTILITY ACCESSORY FACTOR MAF"/>
    <property type="match status" value="1"/>
</dbReference>
<evidence type="ECO:0000313" key="3">
    <source>
        <dbReference type="Proteomes" id="UP000070475"/>
    </source>
</evidence>
<evidence type="ECO:0000313" key="2">
    <source>
        <dbReference type="EMBL" id="KWX73835.1"/>
    </source>
</evidence>
<sequence>MSVSYFQQNQIVLQKRFPHVANKMDSLEMKVHVPAGYYFEPLERDELWLEAVRGSVDEQEIIFVYGFGQGVGLADIMEMFPDRLLFVYEPNEENFYNSLSELDLELILEHPKLLFLSVGESHLKVLFYSMCTHLRKEMAFVALRYYLENNPDSLRDLMEDFQKYSDNFYSNKLTQHSFRKDWVRNSLYHLAGMLTSPSIKELYNSYENMTAVIIASGPSLQMDIEWVRRMKPHALIISAGSSIQALVKNGITPHLATLLDGNAINNKVFSNPDTLSAPFMYLSSSYYEIADKKGRDKIHATIQNDWISQYYMGISMHQAEIMPTSTVTGTAIQTAVWLGAKRIVLMGQDLSFPDDKYYSDGVGHFEKDFAEGEVKNSQHSILNVQGTYNVTNPTFLKMKEGLENLFESLPTVEFINSTRKGAVLEGTVWKPAEEVFKLIATDNIGLNTVQDLLEKIDYQPSVDEVESVKSKISTTINDLTWVKQDFKQLSKQLGKLRELSRTNPAKCHRTIVDIEQIWGKIVNQPWFEPVIETILPLEISDFDRELPSVVSEKNLVRKSNLLNDTLGVLIKNIEDEVPFLEEVLGEALRRIEAISAIM</sequence>
<evidence type="ECO:0000259" key="1">
    <source>
        <dbReference type="Pfam" id="PF01973"/>
    </source>
</evidence>
<dbReference type="PANTHER" id="PTHR41786:SF1">
    <property type="entry name" value="6-HYDROXYMETHYLPTERIN DIPHOSPHOKINASE MPTE-LIKE DOMAIN-CONTAINING PROTEIN"/>
    <property type="match status" value="1"/>
</dbReference>
<accession>A0A132TR66</accession>
<comment type="caution">
    <text evidence="2">The sequence shown here is derived from an EMBL/GenBank/DDBJ whole genome shotgun (WGS) entry which is preliminary data.</text>
</comment>
<dbReference type="AlphaFoldDB" id="A0A132TR66"/>
<protein>
    <recommendedName>
        <fullName evidence="1">6-hydroxymethylpterin diphosphokinase MptE-like domain-containing protein</fullName>
    </recommendedName>
</protein>
<name>A0A132TR66_9BACL</name>
<reference evidence="2 3" key="1">
    <citation type="submission" date="2015-08" db="EMBL/GenBank/DDBJ databases">
        <title>Genomes of Paenibacillus riograndensis.</title>
        <authorList>
            <person name="Sant'Anna F.H."/>
            <person name="Souza R."/>
            <person name="Ambrosini A."/>
            <person name="Bach E."/>
            <person name="Fernandes G."/>
            <person name="Balsanelli E."/>
            <person name="Baura V.A."/>
            <person name="Pedrosa F.O."/>
            <person name="Souza E.M."/>
            <person name="Passaglia L."/>
        </authorList>
    </citation>
    <scope>NUCLEOTIDE SEQUENCE [LARGE SCALE GENOMIC DNA]</scope>
    <source>
        <strain evidence="2 3">CAS34</strain>
    </source>
</reference>
<gene>
    <name evidence="2" type="ORF">AMQ84_22365</name>
</gene>
<dbReference type="Proteomes" id="UP000070475">
    <property type="component" value="Unassembled WGS sequence"/>
</dbReference>